<accession>J4V4F3</accession>
<proteinExistence type="predicted"/>
<keyword evidence="1 5" id="KW-0489">Methyltransferase</keyword>
<dbReference type="NCBIfam" id="TIGR00536">
    <property type="entry name" value="hemK_fam"/>
    <property type="match status" value="1"/>
</dbReference>
<dbReference type="SUPFAM" id="SSF53335">
    <property type="entry name" value="S-adenosyl-L-methionine-dependent methyltransferases"/>
    <property type="match status" value="1"/>
</dbReference>
<dbReference type="InterPro" id="IPR001091">
    <property type="entry name" value="RM_Methyltransferase"/>
</dbReference>
<dbReference type="GO" id="GO:0008276">
    <property type="term" value="F:protein methyltransferase activity"/>
    <property type="evidence" value="ECO:0007669"/>
    <property type="project" value="InterPro"/>
</dbReference>
<dbReference type="CDD" id="cd02440">
    <property type="entry name" value="AdoMet_MTases"/>
    <property type="match status" value="1"/>
</dbReference>
<sequence length="272" mass="31527">MENSLKYFKNLYSKIAANSENHLFNFLNIKYGICSKDYYLKDDLIFNTKEIQEIECFFKDLSSGVPFEYIVNQASFYDSEFFVDERVLIPRPETELIIDYFKSLKTNKNFNIIDAGTGSGCIGISIANLCNQNIVFGVDKYLRSIEIAKINKNKLNANNFKLLVGDWLLPFKKNSIDMVISNPPYITEDDEHLKHLKHEPLTSLVSTDNGLKDINIIIKQSKQVLKKSGKLIIEHGFNQAQDIENILKDYNYRNIFNIKDYQDHQRIIVAEL</sequence>
<dbReference type="PANTHER" id="PTHR18895:SF74">
    <property type="entry name" value="MTRF1L RELEASE FACTOR GLUTAMINE METHYLTRANSFERASE"/>
    <property type="match status" value="1"/>
</dbReference>
<dbReference type="PRINTS" id="PR00508">
    <property type="entry name" value="S21N4MTFRASE"/>
</dbReference>
<dbReference type="InterPro" id="IPR019874">
    <property type="entry name" value="RF_methyltr_PrmC"/>
</dbReference>
<dbReference type="InterPro" id="IPR050320">
    <property type="entry name" value="N5-glutamine_MTase"/>
</dbReference>
<dbReference type="AlphaFoldDB" id="J4V4F3"/>
<keyword evidence="3" id="KW-0949">S-adenosyl-L-methionine</keyword>
<dbReference type="InterPro" id="IPR025714">
    <property type="entry name" value="Methyltranfer_dom"/>
</dbReference>
<evidence type="ECO:0000256" key="3">
    <source>
        <dbReference type="ARBA" id="ARBA00022691"/>
    </source>
</evidence>
<dbReference type="InterPro" id="IPR029063">
    <property type="entry name" value="SAM-dependent_MTases_sf"/>
</dbReference>
<dbReference type="InterPro" id="IPR002052">
    <property type="entry name" value="DNA_methylase_N6_adenine_CS"/>
</dbReference>
<evidence type="ECO:0000256" key="2">
    <source>
        <dbReference type="ARBA" id="ARBA00022679"/>
    </source>
</evidence>
<evidence type="ECO:0000256" key="1">
    <source>
        <dbReference type="ARBA" id="ARBA00022603"/>
    </source>
</evidence>
<dbReference type="Gene3D" id="3.40.50.150">
    <property type="entry name" value="Vaccinia Virus protein VP39"/>
    <property type="match status" value="1"/>
</dbReference>
<dbReference type="GO" id="GO:0003677">
    <property type="term" value="F:DNA binding"/>
    <property type="evidence" value="ECO:0007669"/>
    <property type="project" value="InterPro"/>
</dbReference>
<dbReference type="EMBL" id="JH611165">
    <property type="protein sequence ID" value="EJP73387.1"/>
    <property type="molecule type" value="Genomic_DNA"/>
</dbReference>
<dbReference type="Proteomes" id="UP000010116">
    <property type="component" value="Unassembled WGS sequence"/>
</dbReference>
<dbReference type="PANTHER" id="PTHR18895">
    <property type="entry name" value="HEMK METHYLTRANSFERASE"/>
    <property type="match status" value="1"/>
</dbReference>
<keyword evidence="2 5" id="KW-0808">Transferase</keyword>
<organism evidence="5 6">
    <name type="scientific">SAR86 cluster bacterium SAR86B</name>
    <dbReference type="NCBI Taxonomy" id="1123867"/>
    <lineage>
        <taxon>Bacteria</taxon>
        <taxon>Pseudomonadati</taxon>
        <taxon>Pseudomonadota</taxon>
        <taxon>Gammaproteobacteria</taxon>
        <taxon>SAR86 cluster</taxon>
    </lineage>
</organism>
<evidence type="ECO:0000313" key="5">
    <source>
        <dbReference type="EMBL" id="EJP73387.1"/>
    </source>
</evidence>
<reference evidence="5 6" key="1">
    <citation type="journal article" date="2012" name="ISME J.">
        <title>Genomic insights to SAR86, an abundant and uncultivated marine bacterial lineage.</title>
        <authorList>
            <person name="Dupont C.L."/>
            <person name="Rusch D.B."/>
            <person name="Yooseph S."/>
            <person name="Lombardo M.J."/>
            <person name="Richter R.A."/>
            <person name="Valas R."/>
            <person name="Novotny M."/>
            <person name="Yee-Greenbaum J."/>
            <person name="Selengut J.D."/>
            <person name="Haft D.H."/>
            <person name="Halpern A.L."/>
            <person name="Lasken R.S."/>
            <person name="Nealson K."/>
            <person name="Friedman R."/>
            <person name="Venter J.C."/>
        </authorList>
    </citation>
    <scope>NUCLEOTIDE SEQUENCE [LARGE SCALE GENOMIC DNA]</scope>
</reference>
<dbReference type="GO" id="GO:0008170">
    <property type="term" value="F:N-methyltransferase activity"/>
    <property type="evidence" value="ECO:0007669"/>
    <property type="project" value="InterPro"/>
</dbReference>
<dbReference type="HOGENOM" id="CLU_018398_3_2_6"/>
<evidence type="ECO:0000259" key="4">
    <source>
        <dbReference type="Pfam" id="PF13847"/>
    </source>
</evidence>
<evidence type="ECO:0000313" key="6">
    <source>
        <dbReference type="Proteomes" id="UP000010116"/>
    </source>
</evidence>
<protein>
    <submittedName>
        <fullName evidence="5">Protein-(Glutamine-N5) methyltransferase, release factor-specific</fullName>
        <ecNumber evidence="5">2.1.1.-</ecNumber>
    </submittedName>
</protein>
<gene>
    <name evidence="5" type="primary">prmC</name>
    <name evidence="5" type="ORF">NT02SARS_0288</name>
</gene>
<dbReference type="InterPro" id="IPR004556">
    <property type="entry name" value="HemK-like"/>
</dbReference>
<dbReference type="Pfam" id="PF13847">
    <property type="entry name" value="Methyltransf_31"/>
    <property type="match status" value="1"/>
</dbReference>
<dbReference type="EC" id="2.1.1.-" evidence="5"/>
<dbReference type="PROSITE" id="PS00092">
    <property type="entry name" value="N6_MTASE"/>
    <property type="match status" value="1"/>
</dbReference>
<name>J4V4F3_9GAMM</name>
<dbReference type="NCBIfam" id="TIGR03534">
    <property type="entry name" value="RF_mod_PrmC"/>
    <property type="match status" value="1"/>
</dbReference>
<dbReference type="GO" id="GO:0032259">
    <property type="term" value="P:methylation"/>
    <property type="evidence" value="ECO:0007669"/>
    <property type="project" value="UniProtKB-KW"/>
</dbReference>
<feature type="domain" description="Methyltransferase" evidence="4">
    <location>
        <begin position="107"/>
        <end position="251"/>
    </location>
</feature>